<gene>
    <name evidence="1" type="ORF">D5086_0000010740</name>
</gene>
<accession>A0A4U5R1U3</accession>
<comment type="caution">
    <text evidence="1">The sequence shown here is derived from an EMBL/GenBank/DDBJ whole genome shotgun (WGS) entry which is preliminary data.</text>
</comment>
<proteinExistence type="predicted"/>
<dbReference type="AlphaFoldDB" id="A0A4U5R1U3"/>
<evidence type="ECO:0000313" key="1">
    <source>
        <dbReference type="EMBL" id="TKS17703.1"/>
    </source>
</evidence>
<organism evidence="1">
    <name type="scientific">Populus alba</name>
    <name type="common">White poplar</name>
    <dbReference type="NCBI Taxonomy" id="43335"/>
    <lineage>
        <taxon>Eukaryota</taxon>
        <taxon>Viridiplantae</taxon>
        <taxon>Streptophyta</taxon>
        <taxon>Embryophyta</taxon>
        <taxon>Tracheophyta</taxon>
        <taxon>Spermatophyta</taxon>
        <taxon>Magnoliopsida</taxon>
        <taxon>eudicotyledons</taxon>
        <taxon>Gunneridae</taxon>
        <taxon>Pentapetalae</taxon>
        <taxon>rosids</taxon>
        <taxon>fabids</taxon>
        <taxon>Malpighiales</taxon>
        <taxon>Salicaceae</taxon>
        <taxon>Saliceae</taxon>
        <taxon>Populus</taxon>
    </lineage>
</organism>
<protein>
    <submittedName>
        <fullName evidence="1">Uncharacterized protein</fullName>
    </submittedName>
</protein>
<name>A0A4U5R1U3_POPAL</name>
<sequence>MTTSSLPANLLLAEEIPKNYPSSVNFEDWIDRTRQSQNVRVRFIPPEKKEIHELGSNRRGRKIVVSFPFQFDKSFTFWQMKALSLGILNFFDGFLLNAENCRRKKTISLLSTDLHLQTATIAIANGRSCTLTVTVEKISQSA</sequence>
<reference evidence="1" key="1">
    <citation type="submission" date="2018-10" db="EMBL/GenBank/DDBJ databases">
        <title>Population genomic analysis revealed the cold adaptation of white poplar.</title>
        <authorList>
            <person name="Liu Y.-J."/>
        </authorList>
    </citation>
    <scope>NUCLEOTIDE SEQUENCE [LARGE SCALE GENOMIC DNA]</scope>
    <source>
        <strain evidence="1">PAL-ZL1</strain>
    </source>
</reference>
<dbReference type="EMBL" id="RCHU01000024">
    <property type="protein sequence ID" value="TKS17703.1"/>
    <property type="molecule type" value="Genomic_DNA"/>
</dbReference>